<reference evidence="2 3" key="1">
    <citation type="journal article" date="2018" name="Nat. Ecol. Evol.">
        <title>Pezizomycetes genomes reveal the molecular basis of ectomycorrhizal truffle lifestyle.</title>
        <authorList>
            <person name="Murat C."/>
            <person name="Payen T."/>
            <person name="Noel B."/>
            <person name="Kuo A."/>
            <person name="Morin E."/>
            <person name="Chen J."/>
            <person name="Kohler A."/>
            <person name="Krizsan K."/>
            <person name="Balestrini R."/>
            <person name="Da Silva C."/>
            <person name="Montanini B."/>
            <person name="Hainaut M."/>
            <person name="Levati E."/>
            <person name="Barry K.W."/>
            <person name="Belfiori B."/>
            <person name="Cichocki N."/>
            <person name="Clum A."/>
            <person name="Dockter R.B."/>
            <person name="Fauchery L."/>
            <person name="Guy J."/>
            <person name="Iotti M."/>
            <person name="Le Tacon F."/>
            <person name="Lindquist E.A."/>
            <person name="Lipzen A."/>
            <person name="Malagnac F."/>
            <person name="Mello A."/>
            <person name="Molinier V."/>
            <person name="Miyauchi S."/>
            <person name="Poulain J."/>
            <person name="Riccioni C."/>
            <person name="Rubini A."/>
            <person name="Sitrit Y."/>
            <person name="Splivallo R."/>
            <person name="Traeger S."/>
            <person name="Wang M."/>
            <person name="Zifcakova L."/>
            <person name="Wipf D."/>
            <person name="Zambonelli A."/>
            <person name="Paolocci F."/>
            <person name="Nowrousian M."/>
            <person name="Ottonello S."/>
            <person name="Baldrian P."/>
            <person name="Spatafora J.W."/>
            <person name="Henrissat B."/>
            <person name="Nagy L.G."/>
            <person name="Aury J.M."/>
            <person name="Wincker P."/>
            <person name="Grigoriev I.V."/>
            <person name="Bonfante P."/>
            <person name="Martin F.M."/>
        </authorList>
    </citation>
    <scope>NUCLEOTIDE SEQUENCE [LARGE SCALE GENOMIC DNA]</scope>
    <source>
        <strain evidence="2 3">120613-1</strain>
    </source>
</reference>
<dbReference type="OrthoDB" id="41238at2759"/>
<name>A0A3N4JL03_9PEZI</name>
<dbReference type="EMBL" id="ML120392">
    <property type="protein sequence ID" value="RPA98943.1"/>
    <property type="molecule type" value="Genomic_DNA"/>
</dbReference>
<dbReference type="Gene3D" id="3.40.630.30">
    <property type="match status" value="1"/>
</dbReference>
<dbReference type="Pfam" id="PF13302">
    <property type="entry name" value="Acetyltransf_3"/>
    <property type="match status" value="1"/>
</dbReference>
<sequence>MSSPPNFCFPVRELSNERIRLIPFDAILHTPSFFANTSAHPEIWAHMPMGPFTSVGDLQQNFVQVIQQDAKKTLYAVLKKSPPSQEEGEQEEELAGVIGYLNASFENLSTEIGYLITFPAFQRTHVTTNAVGLLLQYALDPEHMGGLGLRRVQWQTNVPNVASARTAERMGFMKEGLLRWDRVFADGERRGKVGNGKRLPDGKEKDLGRDTLIFGLCWDDWEDGVKGRVVALMARR</sequence>
<protein>
    <submittedName>
        <fullName evidence="2">Acyl-CoA N-acyltransferase</fullName>
    </submittedName>
</protein>
<dbReference type="InterPro" id="IPR016181">
    <property type="entry name" value="Acyl_CoA_acyltransferase"/>
</dbReference>
<keyword evidence="2" id="KW-0808">Transferase</keyword>
<dbReference type="PANTHER" id="PTHR43441">
    <property type="entry name" value="RIBOSOMAL-PROTEIN-SERINE ACETYLTRANSFERASE"/>
    <property type="match status" value="1"/>
</dbReference>
<dbReference type="GO" id="GO:0008999">
    <property type="term" value="F:protein-N-terminal-alanine acetyltransferase activity"/>
    <property type="evidence" value="ECO:0007669"/>
    <property type="project" value="TreeGrafter"/>
</dbReference>
<feature type="domain" description="N-acetyltransferase" evidence="1">
    <location>
        <begin position="41"/>
        <end position="200"/>
    </location>
</feature>
<gene>
    <name evidence="2" type="ORF">L873DRAFT_1768798</name>
</gene>
<dbReference type="InterPro" id="IPR051908">
    <property type="entry name" value="Ribosomal_N-acetyltransferase"/>
</dbReference>
<evidence type="ECO:0000259" key="1">
    <source>
        <dbReference type="PROSITE" id="PS51186"/>
    </source>
</evidence>
<evidence type="ECO:0000313" key="2">
    <source>
        <dbReference type="EMBL" id="RPA98943.1"/>
    </source>
</evidence>
<dbReference type="AlphaFoldDB" id="A0A3N4JL03"/>
<dbReference type="InterPro" id="IPR000182">
    <property type="entry name" value="GNAT_dom"/>
</dbReference>
<dbReference type="Proteomes" id="UP000276215">
    <property type="component" value="Unassembled WGS sequence"/>
</dbReference>
<proteinExistence type="predicted"/>
<accession>A0A3N4JL03</accession>
<dbReference type="PROSITE" id="PS51186">
    <property type="entry name" value="GNAT"/>
    <property type="match status" value="1"/>
</dbReference>
<evidence type="ECO:0000313" key="3">
    <source>
        <dbReference type="Proteomes" id="UP000276215"/>
    </source>
</evidence>
<dbReference type="SUPFAM" id="SSF55729">
    <property type="entry name" value="Acyl-CoA N-acyltransferases (Nat)"/>
    <property type="match status" value="1"/>
</dbReference>
<keyword evidence="3" id="KW-1185">Reference proteome</keyword>
<dbReference type="GO" id="GO:1990189">
    <property type="term" value="F:protein N-terminal-serine acetyltransferase activity"/>
    <property type="evidence" value="ECO:0007669"/>
    <property type="project" value="TreeGrafter"/>
</dbReference>
<organism evidence="2 3">
    <name type="scientific">Choiromyces venosus 120613-1</name>
    <dbReference type="NCBI Taxonomy" id="1336337"/>
    <lineage>
        <taxon>Eukaryota</taxon>
        <taxon>Fungi</taxon>
        <taxon>Dikarya</taxon>
        <taxon>Ascomycota</taxon>
        <taxon>Pezizomycotina</taxon>
        <taxon>Pezizomycetes</taxon>
        <taxon>Pezizales</taxon>
        <taxon>Tuberaceae</taxon>
        <taxon>Choiromyces</taxon>
    </lineage>
</organism>
<dbReference type="PANTHER" id="PTHR43441:SF5">
    <property type="entry name" value="FAMILY ACETYLTRANSFERASE, PUTATIVE-RELATED"/>
    <property type="match status" value="1"/>
</dbReference>
<dbReference type="STRING" id="1336337.A0A3N4JL03"/>
<keyword evidence="2" id="KW-0012">Acyltransferase</keyword>